<protein>
    <submittedName>
        <fullName evidence="2">Uncharacterized protein</fullName>
    </submittedName>
</protein>
<keyword evidence="3" id="KW-1185">Reference proteome</keyword>
<reference evidence="2 3" key="1">
    <citation type="submission" date="2020-03" db="EMBL/GenBank/DDBJ databases">
        <title>Genome sequence of Toxoplasma gondii RH-88 strain.</title>
        <authorList>
            <person name="Lorenzi H.A."/>
            <person name="Venepally P."/>
            <person name="Rozenberg A."/>
            <person name="Sibley D."/>
        </authorList>
    </citation>
    <scope>NUCLEOTIDE SEQUENCE [LARGE SCALE GENOMIC DNA]</scope>
    <source>
        <strain evidence="2 3">RH-88</strain>
    </source>
</reference>
<gene>
    <name evidence="2" type="ORF">TGRH88_038910</name>
</gene>
<dbReference type="EMBL" id="JAAUHK010000195">
    <property type="protein sequence ID" value="KAF4639966.1"/>
    <property type="molecule type" value="Genomic_DNA"/>
</dbReference>
<name>A0A7J6K0A1_TOXGO</name>
<organism evidence="2 3">
    <name type="scientific">Toxoplasma gondii</name>
    <dbReference type="NCBI Taxonomy" id="5811"/>
    <lineage>
        <taxon>Eukaryota</taxon>
        <taxon>Sar</taxon>
        <taxon>Alveolata</taxon>
        <taxon>Apicomplexa</taxon>
        <taxon>Conoidasida</taxon>
        <taxon>Coccidia</taxon>
        <taxon>Eucoccidiorida</taxon>
        <taxon>Eimeriorina</taxon>
        <taxon>Sarcocystidae</taxon>
        <taxon>Toxoplasma</taxon>
    </lineage>
</organism>
<feature type="region of interest" description="Disordered" evidence="1">
    <location>
        <begin position="51"/>
        <end position="81"/>
    </location>
</feature>
<accession>A0A7J6K0A1</accession>
<evidence type="ECO:0000313" key="2">
    <source>
        <dbReference type="EMBL" id="KAF4639966.1"/>
    </source>
</evidence>
<dbReference type="VEuPathDB" id="ToxoDB:TGME49_215710"/>
<evidence type="ECO:0000256" key="1">
    <source>
        <dbReference type="SAM" id="MobiDB-lite"/>
    </source>
</evidence>
<feature type="compositionally biased region" description="Basic and acidic residues" evidence="1">
    <location>
        <begin position="508"/>
        <end position="533"/>
    </location>
</feature>
<dbReference type="Proteomes" id="UP000557509">
    <property type="component" value="Unassembled WGS sequence"/>
</dbReference>
<proteinExistence type="predicted"/>
<feature type="compositionally biased region" description="Low complexity" evidence="1">
    <location>
        <begin position="61"/>
        <end position="81"/>
    </location>
</feature>
<dbReference type="AlphaFoldDB" id="A0A7J6K0A1"/>
<evidence type="ECO:0000313" key="3">
    <source>
        <dbReference type="Proteomes" id="UP000557509"/>
    </source>
</evidence>
<feature type="region of interest" description="Disordered" evidence="1">
    <location>
        <begin position="125"/>
        <end position="165"/>
    </location>
</feature>
<feature type="compositionally biased region" description="Basic and acidic residues" evidence="1">
    <location>
        <begin position="543"/>
        <end position="566"/>
    </location>
</feature>
<sequence length="810" mass="89283">MRATRAAVPRVGLAPWRVPSVRSFSSLSSFWGRASSSLNFHFRSSAPSCSSASRVHPRSPPQRSSCSSPSFSGSSSSSFSSAPSRSLSLPRCSSSLSCGVSAALSASPPSLPGYAPSAARFSSSVAARSRLQPTQEASGEARGSAEDAQDSDARRRWTNPQDAQWSHLPRAEVEASLNLLLTDQARQRDTGVAWVTGPVGVGKSYMAQFAVQRAKRDPSLARDTLVLAFGMKAVAHSSFPVLLGVFQRSLVKQLLSQKASLARLASPTSSSRERETCFPREASSEVLTGPWICATVDAACPSFRPSVACLLRSAVSSSLSSSAPPPFAIGTGLAPTDEKERQARTMRFVEALEDATVESFTHWRGLLEFLALKVPSFSLQAKLSEKEPCDATSAAFGLLRMAAAHAENAASRRASEGAVAEYPTGEKWLEFFVALLGGVQQATGARLSLWIDDVEVLCLSRYLDERGPAFLSSLNRIFLSPRTSFPLVLLTADSLTSIRGICLSREEGKRRPHRESLPPEVDGRETQEKETPAETKAAAATAGEEREAGGDAKEQEEERSMKGERRNVEVIEVGDLTRQTVTDILVPRVTSIPEIPRAIFLAVGGNCALVEKITKGLIKLNGELWLEENRAPPADHVKQVRDPDEAELARDASEEEERDWRWCERQKEFCRNITKDLLVEDVRLFEWRMQKFLSLPLLTQLREKQGNEIHFLVTVFESLRYFLSKPFLLVRDLQRLDNVVILGLLDAGLLTARFQPSRVQVASELYRHLLSDYISTRYAFLSVDQKASYNLNWLMNEKSIKYHVDRLSEF</sequence>
<comment type="caution">
    <text evidence="2">The sequence shown here is derived from an EMBL/GenBank/DDBJ whole genome shotgun (WGS) entry which is preliminary data.</text>
</comment>
<feature type="region of interest" description="Disordered" evidence="1">
    <location>
        <begin position="508"/>
        <end position="566"/>
    </location>
</feature>